<dbReference type="GO" id="GO:0009279">
    <property type="term" value="C:cell outer membrane"/>
    <property type="evidence" value="ECO:0007669"/>
    <property type="project" value="UniProtKB-SubCell"/>
</dbReference>
<dbReference type="Proteomes" id="UP000292855">
    <property type="component" value="Unassembled WGS sequence"/>
</dbReference>
<evidence type="ECO:0000256" key="5">
    <source>
        <dbReference type="ARBA" id="ARBA00023237"/>
    </source>
</evidence>
<keyword evidence="5" id="KW-0998">Cell outer membrane</keyword>
<comment type="similarity">
    <text evidence="2">Belongs to the SusD family.</text>
</comment>
<dbReference type="AlphaFoldDB" id="A0A4Q6XHJ0"/>
<reference evidence="9 10" key="1">
    <citation type="submission" date="2019-02" db="EMBL/GenBank/DDBJ databases">
        <authorList>
            <person name="Li Y."/>
        </authorList>
    </citation>
    <scope>NUCLEOTIDE SEQUENCE [LARGE SCALE GENOMIC DNA]</scope>
    <source>
        <strain evidence="9 10">30C10-4-7</strain>
    </source>
</reference>
<dbReference type="InterPro" id="IPR011990">
    <property type="entry name" value="TPR-like_helical_dom_sf"/>
</dbReference>
<dbReference type="Pfam" id="PF14322">
    <property type="entry name" value="SusD-like_3"/>
    <property type="match status" value="1"/>
</dbReference>
<evidence type="ECO:0000313" key="9">
    <source>
        <dbReference type="EMBL" id="RZF58605.1"/>
    </source>
</evidence>
<evidence type="ECO:0000256" key="1">
    <source>
        <dbReference type="ARBA" id="ARBA00004442"/>
    </source>
</evidence>
<evidence type="ECO:0000256" key="2">
    <source>
        <dbReference type="ARBA" id="ARBA00006275"/>
    </source>
</evidence>
<evidence type="ECO:0000313" key="10">
    <source>
        <dbReference type="Proteomes" id="UP000292855"/>
    </source>
</evidence>
<feature type="chain" id="PRO_5020209653" evidence="6">
    <location>
        <begin position="19"/>
        <end position="573"/>
    </location>
</feature>
<comment type="subcellular location">
    <subcellularLocation>
        <location evidence="1">Cell outer membrane</location>
    </subcellularLocation>
</comment>
<name>A0A4Q6XHJ0_9SPHI</name>
<organism evidence="9 10">
    <name type="scientific">Sphingobacterium corticibacterium</name>
    <dbReference type="NCBI Taxonomy" id="2484746"/>
    <lineage>
        <taxon>Bacteria</taxon>
        <taxon>Pseudomonadati</taxon>
        <taxon>Bacteroidota</taxon>
        <taxon>Sphingobacteriia</taxon>
        <taxon>Sphingobacteriales</taxon>
        <taxon>Sphingobacteriaceae</taxon>
        <taxon>Sphingobacterium</taxon>
    </lineage>
</organism>
<evidence type="ECO:0000256" key="6">
    <source>
        <dbReference type="SAM" id="SignalP"/>
    </source>
</evidence>
<dbReference type="Pfam" id="PF07980">
    <property type="entry name" value="SusD_RagB"/>
    <property type="match status" value="1"/>
</dbReference>
<dbReference type="OrthoDB" id="5694214at2"/>
<comment type="caution">
    <text evidence="9">The sequence shown here is derived from an EMBL/GenBank/DDBJ whole genome shotgun (WGS) entry which is preliminary data.</text>
</comment>
<feature type="signal peptide" evidence="6">
    <location>
        <begin position="1"/>
        <end position="18"/>
    </location>
</feature>
<evidence type="ECO:0000259" key="8">
    <source>
        <dbReference type="Pfam" id="PF14322"/>
    </source>
</evidence>
<gene>
    <name evidence="9" type="ORF">EWE74_18310</name>
</gene>
<keyword evidence="10" id="KW-1185">Reference proteome</keyword>
<feature type="domain" description="SusD-like N-terminal" evidence="8">
    <location>
        <begin position="66"/>
        <end position="213"/>
    </location>
</feature>
<dbReference type="SUPFAM" id="SSF48452">
    <property type="entry name" value="TPR-like"/>
    <property type="match status" value="1"/>
</dbReference>
<dbReference type="EMBL" id="SGIT01000004">
    <property type="protein sequence ID" value="RZF58605.1"/>
    <property type="molecule type" value="Genomic_DNA"/>
</dbReference>
<keyword evidence="3 6" id="KW-0732">Signal</keyword>
<evidence type="ECO:0000259" key="7">
    <source>
        <dbReference type="Pfam" id="PF07980"/>
    </source>
</evidence>
<evidence type="ECO:0000256" key="4">
    <source>
        <dbReference type="ARBA" id="ARBA00023136"/>
    </source>
</evidence>
<dbReference type="InterPro" id="IPR012944">
    <property type="entry name" value="SusD_RagB_dom"/>
</dbReference>
<protein>
    <submittedName>
        <fullName evidence="9">RagB/SusD family nutrient uptake outer membrane protein</fullName>
    </submittedName>
</protein>
<dbReference type="Gene3D" id="1.25.40.390">
    <property type="match status" value="1"/>
</dbReference>
<feature type="domain" description="RagB/SusD" evidence="7">
    <location>
        <begin position="278"/>
        <end position="573"/>
    </location>
</feature>
<keyword evidence="4" id="KW-0472">Membrane</keyword>
<dbReference type="InterPro" id="IPR033985">
    <property type="entry name" value="SusD-like_N"/>
</dbReference>
<sequence>MKYILKIYVLGLLFILHACSDMDLAPLSEGSSETWYSTEEELNMAVNEFYILGYWNQPLENSEQWTDNFTYRNTHRMDILYGTLNGGQWEAYRLWEQSYKLIARANALLERIDDAAAGNVSQNRIDQYKAEAYFARACKYADLICYFGDVVYYDKSPSLDEAFAKSRTAKDEVIPLVYEDFDRAAAHLPESYGPNAVHFTKGAAYAMKARFALYMGDWSVAAEAAKNCIDLGVYDLHPDFGNLFLASTKANTQEKIFSFPRSISNGVVLDQWIVNNELTRNAGGYGSAAPSWDLLAAFLCTDGLPIDESPLFDPHNPFANRDPRCAKTIVEFGTVHVGFEYNTHPEVTQVMNHNTGTMQANQDNRAINQYASYNGLNWKKGINELWTQNGRTVDRDYVIMRYADVLLMYAEAKIELNEIDNSVLDAMNRVRARGYNVNFSETDKYPAITSLDQTALRRTVRLERRVELANEGLRYMDLIRWRLATKALNTKNYGILYPASELIDKVVSKGHWFWAYTPQIDEDGIADFSQMENAGLISVLSQRVWDERQYLWPLPTAELEISPNLITDNNPGY</sequence>
<evidence type="ECO:0000256" key="3">
    <source>
        <dbReference type="ARBA" id="ARBA00022729"/>
    </source>
</evidence>
<proteinExistence type="inferred from homology"/>
<accession>A0A4Q6XHJ0</accession>